<dbReference type="EMBL" id="AP014633">
    <property type="protein sequence ID" value="BAP58183.1"/>
    <property type="molecule type" value="Genomic_DNA"/>
</dbReference>
<dbReference type="Proteomes" id="UP000031623">
    <property type="component" value="Chromosome"/>
</dbReference>
<dbReference type="OrthoDB" id="965472at2"/>
<protein>
    <submittedName>
        <fullName evidence="1">Uncharacterized protein</fullName>
    </submittedName>
</protein>
<sequence length="67" mass="7967">MLTTPLTNLQMELLELYNTNLTEQDLNELKLLLAHFYANKAIQQADKIWDERNFSPTDMEKWLNEPN</sequence>
<dbReference type="STRING" id="40754.THII_3886"/>
<evidence type="ECO:0000313" key="1">
    <source>
        <dbReference type="EMBL" id="BAP58183.1"/>
    </source>
</evidence>
<proteinExistence type="predicted"/>
<organism evidence="1 2">
    <name type="scientific">Thioploca ingrica</name>
    <dbReference type="NCBI Taxonomy" id="40754"/>
    <lineage>
        <taxon>Bacteria</taxon>
        <taxon>Pseudomonadati</taxon>
        <taxon>Pseudomonadota</taxon>
        <taxon>Gammaproteobacteria</taxon>
        <taxon>Thiotrichales</taxon>
        <taxon>Thiotrichaceae</taxon>
        <taxon>Thioploca</taxon>
    </lineage>
</organism>
<dbReference type="AlphaFoldDB" id="A0A090AIF4"/>
<keyword evidence="2" id="KW-1185">Reference proteome</keyword>
<evidence type="ECO:0000313" key="2">
    <source>
        <dbReference type="Proteomes" id="UP000031623"/>
    </source>
</evidence>
<gene>
    <name evidence="1" type="ORF">THII_3886</name>
</gene>
<dbReference type="HOGENOM" id="CLU_196041_0_0_6"/>
<reference evidence="1 2" key="1">
    <citation type="journal article" date="2014" name="ISME J.">
        <title>Ecophysiology of Thioploca ingrica as revealed by the complete genome sequence supplemented with proteomic evidence.</title>
        <authorList>
            <person name="Kojima H."/>
            <person name="Ogura Y."/>
            <person name="Yamamoto N."/>
            <person name="Togashi T."/>
            <person name="Mori H."/>
            <person name="Watanabe T."/>
            <person name="Nemoto F."/>
            <person name="Kurokawa K."/>
            <person name="Hayashi T."/>
            <person name="Fukui M."/>
        </authorList>
    </citation>
    <scope>NUCLEOTIDE SEQUENCE [LARGE SCALE GENOMIC DNA]</scope>
</reference>
<dbReference type="KEGG" id="tig:THII_3886"/>
<accession>A0A090AIF4</accession>
<name>A0A090AIF4_9GAMM</name>